<dbReference type="EMBL" id="JACIEF010000003">
    <property type="protein sequence ID" value="MBB4109142.1"/>
    <property type="molecule type" value="Genomic_DNA"/>
</dbReference>
<protein>
    <submittedName>
        <fullName evidence="8">Peroxiredoxin</fullName>
    </submittedName>
</protein>
<gene>
    <name evidence="7" type="ORF">GCM10007422_29240</name>
    <name evidence="8" type="ORF">GGQ60_003151</name>
</gene>
<keyword evidence="10" id="KW-1185">Reference proteome</keyword>
<reference evidence="10" key="2">
    <citation type="journal article" date="2019" name="Int. J. Syst. Evol. Microbiol.">
        <title>The Global Catalogue of Microorganisms (GCM) 10K type strain sequencing project: providing services to taxonomists for standard genome sequencing and annotation.</title>
        <authorList>
            <consortium name="The Broad Institute Genomics Platform"/>
            <consortium name="The Broad Institute Genome Sequencing Center for Infectious Disease"/>
            <person name="Wu L."/>
            <person name="Ma J."/>
        </authorList>
    </citation>
    <scope>NUCLEOTIDE SEQUENCE [LARGE SCALE GENOMIC DNA]</scope>
    <source>
        <strain evidence="10">CGMCC 1.15287</strain>
    </source>
</reference>
<keyword evidence="5" id="KW-0732">Signal</keyword>
<evidence type="ECO:0000259" key="6">
    <source>
        <dbReference type="PROSITE" id="PS51352"/>
    </source>
</evidence>
<dbReference type="InterPro" id="IPR050553">
    <property type="entry name" value="Thioredoxin_ResA/DsbE_sf"/>
</dbReference>
<evidence type="ECO:0000256" key="3">
    <source>
        <dbReference type="ARBA" id="ARBA00023157"/>
    </source>
</evidence>
<evidence type="ECO:0000256" key="4">
    <source>
        <dbReference type="ARBA" id="ARBA00023284"/>
    </source>
</evidence>
<reference evidence="8 9" key="3">
    <citation type="submission" date="2020-08" db="EMBL/GenBank/DDBJ databases">
        <title>Genomic Encyclopedia of Type Strains, Phase IV (KMG-IV): sequencing the most valuable type-strain genomes for metagenomic binning, comparative biology and taxonomic classification.</title>
        <authorList>
            <person name="Goeker M."/>
        </authorList>
    </citation>
    <scope>NUCLEOTIDE SEQUENCE [LARGE SCALE GENOMIC DNA]</scope>
    <source>
        <strain evidence="8 9">DSM 100774</strain>
    </source>
</reference>
<dbReference type="PANTHER" id="PTHR42852:SF6">
    <property type="entry name" value="THIOL:DISULFIDE INTERCHANGE PROTEIN DSBE"/>
    <property type="match status" value="1"/>
</dbReference>
<dbReference type="GO" id="GO:0017004">
    <property type="term" value="P:cytochrome complex assembly"/>
    <property type="evidence" value="ECO:0007669"/>
    <property type="project" value="UniProtKB-KW"/>
</dbReference>
<name>A0A7W6KEL1_9SPHI</name>
<feature type="domain" description="Thioredoxin" evidence="6">
    <location>
        <begin position="233"/>
        <end position="371"/>
    </location>
</feature>
<dbReference type="EMBL" id="BMHZ01000003">
    <property type="protein sequence ID" value="GGH10535.1"/>
    <property type="molecule type" value="Genomic_DNA"/>
</dbReference>
<evidence type="ECO:0000313" key="9">
    <source>
        <dbReference type="Proteomes" id="UP000532273"/>
    </source>
</evidence>
<dbReference type="Gene3D" id="3.40.30.10">
    <property type="entry name" value="Glutaredoxin"/>
    <property type="match status" value="1"/>
</dbReference>
<dbReference type="PROSITE" id="PS51257">
    <property type="entry name" value="PROKAR_LIPOPROTEIN"/>
    <property type="match status" value="1"/>
</dbReference>
<dbReference type="SUPFAM" id="SSF52833">
    <property type="entry name" value="Thioredoxin-like"/>
    <property type="match status" value="1"/>
</dbReference>
<keyword evidence="4" id="KW-0676">Redox-active center</keyword>
<feature type="chain" id="PRO_5031479801" evidence="5">
    <location>
        <begin position="18"/>
        <end position="374"/>
    </location>
</feature>
<evidence type="ECO:0000313" key="8">
    <source>
        <dbReference type="EMBL" id="MBB4109142.1"/>
    </source>
</evidence>
<evidence type="ECO:0000256" key="2">
    <source>
        <dbReference type="ARBA" id="ARBA00022748"/>
    </source>
</evidence>
<dbReference type="InterPro" id="IPR036249">
    <property type="entry name" value="Thioredoxin-like_sf"/>
</dbReference>
<dbReference type="GO" id="GO:0030313">
    <property type="term" value="C:cell envelope"/>
    <property type="evidence" value="ECO:0007669"/>
    <property type="project" value="UniProtKB-SubCell"/>
</dbReference>
<organism evidence="8 9">
    <name type="scientific">Pedobacter zeae</name>
    <dbReference type="NCBI Taxonomy" id="1737356"/>
    <lineage>
        <taxon>Bacteria</taxon>
        <taxon>Pseudomonadati</taxon>
        <taxon>Bacteroidota</taxon>
        <taxon>Sphingobacteriia</taxon>
        <taxon>Sphingobacteriales</taxon>
        <taxon>Sphingobacteriaceae</taxon>
        <taxon>Pedobacter</taxon>
    </lineage>
</organism>
<proteinExistence type="predicted"/>
<reference evidence="7" key="4">
    <citation type="submission" date="2024-05" db="EMBL/GenBank/DDBJ databases">
        <authorList>
            <person name="Sun Q."/>
            <person name="Zhou Y."/>
        </authorList>
    </citation>
    <scope>NUCLEOTIDE SEQUENCE</scope>
    <source>
        <strain evidence="7">CGMCC 1.15287</strain>
    </source>
</reference>
<keyword evidence="2" id="KW-0201">Cytochrome c-type biogenesis</keyword>
<dbReference type="AlphaFoldDB" id="A0A7W6KEL1"/>
<evidence type="ECO:0000256" key="1">
    <source>
        <dbReference type="ARBA" id="ARBA00004196"/>
    </source>
</evidence>
<dbReference type="InterPro" id="IPR013766">
    <property type="entry name" value="Thioredoxin_domain"/>
</dbReference>
<evidence type="ECO:0000313" key="7">
    <source>
        <dbReference type="EMBL" id="GGH10535.1"/>
    </source>
</evidence>
<dbReference type="Proteomes" id="UP000532273">
    <property type="component" value="Unassembled WGS sequence"/>
</dbReference>
<feature type="signal peptide" evidence="5">
    <location>
        <begin position="1"/>
        <end position="17"/>
    </location>
</feature>
<sequence length="374" mass="42829">MKKYLCIIALSACLFTACDPKPAVFELETKNFGPNAVVSIQSSENNETLKAENITNGNQTFKINIPKKGYAILKTQDNENKEEFYFYLDKGSYKGILDGAKSNTYPFTAVPTQQGEEFINFYKLKKNMSKNLFDSLAIAEHEFDIATRSNIMEKAKKVDIWREKKHQSELEEIKAFAKKYPTSEATIFLLNRFGRADSETKKYLSIFKSLDQDVQESKMGKKLFAEIMQANQMMAGNKMPNIEGETPDGKKFDLSILKRVNLVICWVSYSGKSRKNNKVLVDLYEKYRHQNVEFIGVSYDKNKDSWEKIIKADKLIWPQYSDLLGAKSPNAKNLSNYNATYFFLVDKNGIVLSNNDLTLDFVDSELSKYLAGRK</sequence>
<evidence type="ECO:0000313" key="10">
    <source>
        <dbReference type="Proteomes" id="UP000642938"/>
    </source>
</evidence>
<evidence type="ECO:0000256" key="5">
    <source>
        <dbReference type="SAM" id="SignalP"/>
    </source>
</evidence>
<dbReference type="PANTHER" id="PTHR42852">
    <property type="entry name" value="THIOL:DISULFIDE INTERCHANGE PROTEIN DSBE"/>
    <property type="match status" value="1"/>
</dbReference>
<reference evidence="7" key="1">
    <citation type="journal article" date="2014" name="Int. J. Syst. Evol. Microbiol.">
        <title>Complete genome of a new Firmicutes species belonging to the dominant human colonic microbiota ('Ruminococcus bicirculans') reveals two chromosomes and a selective capacity to utilize plant glucans.</title>
        <authorList>
            <consortium name="NISC Comparative Sequencing Program"/>
            <person name="Wegmann U."/>
            <person name="Louis P."/>
            <person name="Goesmann A."/>
            <person name="Henrissat B."/>
            <person name="Duncan S.H."/>
            <person name="Flint H.J."/>
        </authorList>
    </citation>
    <scope>NUCLEOTIDE SEQUENCE</scope>
    <source>
        <strain evidence="7">CGMCC 1.15287</strain>
    </source>
</reference>
<dbReference type="InterPro" id="IPR000866">
    <property type="entry name" value="AhpC/TSA"/>
</dbReference>
<dbReference type="RefSeq" id="WP_183765972.1">
    <property type="nucleotide sequence ID" value="NZ_BMHZ01000003.1"/>
</dbReference>
<dbReference type="Proteomes" id="UP000642938">
    <property type="component" value="Unassembled WGS sequence"/>
</dbReference>
<keyword evidence="3" id="KW-1015">Disulfide bond</keyword>
<dbReference type="PROSITE" id="PS51352">
    <property type="entry name" value="THIOREDOXIN_2"/>
    <property type="match status" value="1"/>
</dbReference>
<comment type="caution">
    <text evidence="8">The sequence shown here is derived from an EMBL/GenBank/DDBJ whole genome shotgun (WGS) entry which is preliminary data.</text>
</comment>
<comment type="subcellular location">
    <subcellularLocation>
        <location evidence="1">Cell envelope</location>
    </subcellularLocation>
</comment>
<accession>A0A7W6KEL1</accession>
<dbReference type="Pfam" id="PF00578">
    <property type="entry name" value="AhpC-TSA"/>
    <property type="match status" value="1"/>
</dbReference>